<keyword evidence="1" id="KW-0472">Membrane</keyword>
<organism evidence="2 3">
    <name type="scientific">Nocardiopsis mangrovi</name>
    <dbReference type="NCBI Taxonomy" id="1179818"/>
    <lineage>
        <taxon>Bacteria</taxon>
        <taxon>Bacillati</taxon>
        <taxon>Actinomycetota</taxon>
        <taxon>Actinomycetes</taxon>
        <taxon>Streptosporangiales</taxon>
        <taxon>Nocardiopsidaceae</taxon>
        <taxon>Nocardiopsis</taxon>
    </lineage>
</organism>
<gene>
    <name evidence="2" type="ORF">ACFO4E_01700</name>
</gene>
<accession>A0ABV9DQ36</accession>
<keyword evidence="1" id="KW-0812">Transmembrane</keyword>
<protein>
    <submittedName>
        <fullName evidence="2">Uncharacterized protein</fullName>
    </submittedName>
</protein>
<dbReference type="EMBL" id="JBHSFQ010000001">
    <property type="protein sequence ID" value="MFC4560562.1"/>
    <property type="molecule type" value="Genomic_DNA"/>
</dbReference>
<keyword evidence="1" id="KW-1133">Transmembrane helix</keyword>
<dbReference type="Proteomes" id="UP001595923">
    <property type="component" value="Unassembled WGS sequence"/>
</dbReference>
<reference evidence="3" key="1">
    <citation type="journal article" date="2019" name="Int. J. Syst. Evol. Microbiol.">
        <title>The Global Catalogue of Microorganisms (GCM) 10K type strain sequencing project: providing services to taxonomists for standard genome sequencing and annotation.</title>
        <authorList>
            <consortium name="The Broad Institute Genomics Platform"/>
            <consortium name="The Broad Institute Genome Sequencing Center for Infectious Disease"/>
            <person name="Wu L."/>
            <person name="Ma J."/>
        </authorList>
    </citation>
    <scope>NUCLEOTIDE SEQUENCE [LARGE SCALE GENOMIC DNA]</scope>
    <source>
        <strain evidence="3">XZYJ18</strain>
    </source>
</reference>
<dbReference type="RefSeq" id="WP_378570786.1">
    <property type="nucleotide sequence ID" value="NZ_JBHSFQ010000001.1"/>
</dbReference>
<keyword evidence="3" id="KW-1185">Reference proteome</keyword>
<evidence type="ECO:0000256" key="1">
    <source>
        <dbReference type="SAM" id="Phobius"/>
    </source>
</evidence>
<evidence type="ECO:0000313" key="2">
    <source>
        <dbReference type="EMBL" id="MFC4560562.1"/>
    </source>
</evidence>
<sequence>MSGMNAALVLANAEIATDTVTPGVLGFIVVALIGYVLYLLMKNMTKHLAAVKERGFDDARAGTAAAADTRDE</sequence>
<evidence type="ECO:0000313" key="3">
    <source>
        <dbReference type="Proteomes" id="UP001595923"/>
    </source>
</evidence>
<name>A0ABV9DQ36_9ACTN</name>
<feature type="transmembrane region" description="Helical" evidence="1">
    <location>
        <begin position="20"/>
        <end position="40"/>
    </location>
</feature>
<comment type="caution">
    <text evidence="2">The sequence shown here is derived from an EMBL/GenBank/DDBJ whole genome shotgun (WGS) entry which is preliminary data.</text>
</comment>
<proteinExistence type="predicted"/>